<comment type="similarity">
    <text evidence="1">Belongs to the low molecular weight phosphotyrosine protein phosphatase family.</text>
</comment>
<proteinExistence type="inferred from homology"/>
<dbReference type="PRINTS" id="PR00719">
    <property type="entry name" value="LMWPTPASE"/>
</dbReference>
<dbReference type="SUPFAM" id="SSF52788">
    <property type="entry name" value="Phosphotyrosine protein phosphatases I"/>
    <property type="match status" value="1"/>
</dbReference>
<dbReference type="PANTHER" id="PTHR47439">
    <property type="entry name" value="LOW MOLECULAR WEIGHT PHOSPHOTYROSINE PROTEIN PHOSPHATASE-RELATED"/>
    <property type="match status" value="1"/>
</dbReference>
<dbReference type="EMBL" id="WTVP01000016">
    <property type="protein sequence ID" value="NMG15455.1"/>
    <property type="molecule type" value="Genomic_DNA"/>
</dbReference>
<dbReference type="InterPro" id="IPR023485">
    <property type="entry name" value="Ptyr_pPase"/>
</dbReference>
<keyword evidence="2" id="KW-0378">Hydrolase</keyword>
<evidence type="ECO:0000256" key="1">
    <source>
        <dbReference type="ARBA" id="ARBA00011063"/>
    </source>
</evidence>
<gene>
    <name evidence="4" type="ORF">GPA24_07845</name>
</gene>
<feature type="domain" description="Phosphotyrosine protein phosphatase I" evidence="3">
    <location>
        <begin position="2"/>
        <end position="151"/>
    </location>
</feature>
<reference evidence="4 5" key="1">
    <citation type="submission" date="2019-12" db="EMBL/GenBank/DDBJ databases">
        <title>Comparative genomics gives insights into the taxonomy of the Azoarcus-Aromatoleum group and reveals separate origins of nif in the plant-associated Azoarcus and non-plant-associated Aromatoleum sub-groups.</title>
        <authorList>
            <person name="Lafos M."/>
            <person name="Maluk M."/>
            <person name="Batista M."/>
            <person name="Junghare M."/>
            <person name="Carmona M."/>
            <person name="Faoro H."/>
            <person name="Cruz L.M."/>
            <person name="Battistoni F."/>
            <person name="De Souza E."/>
            <person name="Pedrosa F."/>
            <person name="Chen W.-M."/>
            <person name="Poole P.S."/>
            <person name="Dixon R.A."/>
            <person name="James E.K."/>
        </authorList>
    </citation>
    <scope>NUCLEOTIDE SEQUENCE [LARGE SCALE GENOMIC DNA]</scope>
    <source>
        <strain evidence="4 5">PbN1</strain>
    </source>
</reference>
<keyword evidence="5" id="KW-1185">Reference proteome</keyword>
<evidence type="ECO:0000313" key="4">
    <source>
        <dbReference type="EMBL" id="NMG15455.1"/>
    </source>
</evidence>
<dbReference type="CDD" id="cd16343">
    <property type="entry name" value="LMWPTP"/>
    <property type="match status" value="1"/>
</dbReference>
<dbReference type="InterPro" id="IPR036196">
    <property type="entry name" value="Ptyr_pPase_sf"/>
</dbReference>
<dbReference type="Gene3D" id="3.40.50.2300">
    <property type="match status" value="1"/>
</dbReference>
<dbReference type="InterPro" id="IPR017867">
    <property type="entry name" value="Tyr_phospatase_low_mol_wt"/>
</dbReference>
<sequence length="155" mass="17048">MTKILFVCTGNICRSPTAEGIARHRIESAGLSAAIMVDSAGTYGAHVGEPPDPRARKAAGKRGYDLSTLRARKLETADFQNFDLLLAMDAGHLEIMRGVCPEVYRPKLQLFMNYARKHQLSEVPDPYFGGESGFEVVLDYCEDAVEGLLEEIVGR</sequence>
<organism evidence="4 5">
    <name type="scientific">Aromatoleum bremense</name>
    <dbReference type="NCBI Taxonomy" id="76115"/>
    <lineage>
        <taxon>Bacteria</taxon>
        <taxon>Pseudomonadati</taxon>
        <taxon>Pseudomonadota</taxon>
        <taxon>Betaproteobacteria</taxon>
        <taxon>Rhodocyclales</taxon>
        <taxon>Rhodocyclaceae</taxon>
        <taxon>Aromatoleum</taxon>
    </lineage>
</organism>
<dbReference type="RefSeq" id="WP_169202128.1">
    <property type="nucleotide sequence ID" value="NZ_CP059467.1"/>
</dbReference>
<evidence type="ECO:0000259" key="3">
    <source>
        <dbReference type="SMART" id="SM00226"/>
    </source>
</evidence>
<dbReference type="Proteomes" id="UP000633943">
    <property type="component" value="Unassembled WGS sequence"/>
</dbReference>
<evidence type="ECO:0000313" key="5">
    <source>
        <dbReference type="Proteomes" id="UP000633943"/>
    </source>
</evidence>
<accession>A0ABX1NV76</accession>
<protein>
    <submittedName>
        <fullName evidence="4">Low molecular weight phosphotyrosine protein phosphatase</fullName>
    </submittedName>
</protein>
<dbReference type="PANTHER" id="PTHR47439:SF1">
    <property type="entry name" value="ACID PHOSPHATASE"/>
    <property type="match status" value="1"/>
</dbReference>
<comment type="caution">
    <text evidence="4">The sequence shown here is derived from an EMBL/GenBank/DDBJ whole genome shotgun (WGS) entry which is preliminary data.</text>
</comment>
<dbReference type="SMART" id="SM00226">
    <property type="entry name" value="LMWPc"/>
    <property type="match status" value="1"/>
</dbReference>
<dbReference type="Pfam" id="PF01451">
    <property type="entry name" value="LMWPc"/>
    <property type="match status" value="1"/>
</dbReference>
<evidence type="ECO:0000256" key="2">
    <source>
        <dbReference type="ARBA" id="ARBA00022801"/>
    </source>
</evidence>
<dbReference type="InterPro" id="IPR052995">
    <property type="entry name" value="LMW-PTP"/>
</dbReference>
<name>A0ABX1NV76_9RHOO</name>